<proteinExistence type="predicted"/>
<keyword evidence="1" id="KW-0677">Repeat</keyword>
<accession>A0A0D3KLQ7</accession>
<dbReference type="Proteomes" id="UP000013827">
    <property type="component" value="Unassembled WGS sequence"/>
</dbReference>
<dbReference type="EnsemblProtists" id="EOD36692">
    <property type="protein sequence ID" value="EOD36692"/>
    <property type="gene ID" value="EMIHUDRAFT_98124"/>
</dbReference>
<dbReference type="PaxDb" id="2903-EOD36692"/>
<sequence>MPVAACAASHTKISGQGSVAAHSPCACAASHTKISGQGSVAAHSPSALKDAGGEALAAGDIVRATHMYTMAIDLVLEGEAPPASGADWFALDAKSGGVLHALLSNRSLTLLKQEDAPAAAEDAEHCTCARPDWPKGHLRLLAALDASFTLLEERRRAATAAAGKPAGRRAEEEEAEQIAATRRVAEDPGDPRRFMAAGDFGSALAVGAFGLQKDVAAAEVYLRVGADGGDAGAQRNLGLLLLELGRAAEGAEMLRRAAEGGDESAAATCDQLLSEAKAREEEALFKLRALASGGDSRARAVLEQHEAERAAVTARAGA</sequence>
<dbReference type="RefSeq" id="XP_005789121.1">
    <property type="nucleotide sequence ID" value="XM_005789064.1"/>
</dbReference>
<dbReference type="PANTHER" id="PTHR22904:SF523">
    <property type="entry name" value="STRESS-INDUCED-PHOSPHOPROTEIN 1"/>
    <property type="match status" value="1"/>
</dbReference>
<dbReference type="Gene3D" id="1.25.40.10">
    <property type="entry name" value="Tetratricopeptide repeat domain"/>
    <property type="match status" value="2"/>
</dbReference>
<dbReference type="KEGG" id="ehx:EMIHUDRAFT_98124"/>
<keyword evidence="5" id="KW-1185">Reference proteome</keyword>
<organism evidence="4 5">
    <name type="scientific">Emiliania huxleyi (strain CCMP1516)</name>
    <dbReference type="NCBI Taxonomy" id="280463"/>
    <lineage>
        <taxon>Eukaryota</taxon>
        <taxon>Haptista</taxon>
        <taxon>Haptophyta</taxon>
        <taxon>Prymnesiophyceae</taxon>
        <taxon>Isochrysidales</taxon>
        <taxon>Noelaerhabdaceae</taxon>
        <taxon>Emiliania</taxon>
    </lineage>
</organism>
<protein>
    <submittedName>
        <fullName evidence="4">Uncharacterized protein</fullName>
    </submittedName>
</protein>
<dbReference type="SUPFAM" id="SSF48452">
    <property type="entry name" value="TPR-like"/>
    <property type="match status" value="1"/>
</dbReference>
<evidence type="ECO:0000313" key="4">
    <source>
        <dbReference type="EnsemblProtists" id="EOD36692"/>
    </source>
</evidence>
<dbReference type="PANTHER" id="PTHR22904">
    <property type="entry name" value="TPR REPEAT CONTAINING PROTEIN"/>
    <property type="match status" value="1"/>
</dbReference>
<keyword evidence="2" id="KW-0802">TPR repeat</keyword>
<reference evidence="4" key="2">
    <citation type="submission" date="2024-10" db="UniProtKB">
        <authorList>
            <consortium name="EnsemblProtists"/>
        </authorList>
    </citation>
    <scope>IDENTIFICATION</scope>
</reference>
<evidence type="ECO:0000313" key="5">
    <source>
        <dbReference type="Proteomes" id="UP000013827"/>
    </source>
</evidence>
<dbReference type="GeneID" id="17281962"/>
<dbReference type="GO" id="GO:0051879">
    <property type="term" value="F:Hsp90 protein binding"/>
    <property type="evidence" value="ECO:0007669"/>
    <property type="project" value="TreeGrafter"/>
</dbReference>
<reference evidence="5" key="1">
    <citation type="journal article" date="2013" name="Nature">
        <title>Pan genome of the phytoplankton Emiliania underpins its global distribution.</title>
        <authorList>
            <person name="Read B.A."/>
            <person name="Kegel J."/>
            <person name="Klute M.J."/>
            <person name="Kuo A."/>
            <person name="Lefebvre S.C."/>
            <person name="Maumus F."/>
            <person name="Mayer C."/>
            <person name="Miller J."/>
            <person name="Monier A."/>
            <person name="Salamov A."/>
            <person name="Young J."/>
            <person name="Aguilar M."/>
            <person name="Claverie J.M."/>
            <person name="Frickenhaus S."/>
            <person name="Gonzalez K."/>
            <person name="Herman E.K."/>
            <person name="Lin Y.C."/>
            <person name="Napier J."/>
            <person name="Ogata H."/>
            <person name="Sarno A.F."/>
            <person name="Shmutz J."/>
            <person name="Schroeder D."/>
            <person name="de Vargas C."/>
            <person name="Verret F."/>
            <person name="von Dassow P."/>
            <person name="Valentin K."/>
            <person name="Van de Peer Y."/>
            <person name="Wheeler G."/>
            <person name="Dacks J.B."/>
            <person name="Delwiche C.F."/>
            <person name="Dyhrman S.T."/>
            <person name="Glockner G."/>
            <person name="John U."/>
            <person name="Richards T."/>
            <person name="Worden A.Z."/>
            <person name="Zhang X."/>
            <person name="Grigoriev I.V."/>
            <person name="Allen A.E."/>
            <person name="Bidle K."/>
            <person name="Borodovsky M."/>
            <person name="Bowler C."/>
            <person name="Brownlee C."/>
            <person name="Cock J.M."/>
            <person name="Elias M."/>
            <person name="Gladyshev V.N."/>
            <person name="Groth M."/>
            <person name="Guda C."/>
            <person name="Hadaegh A."/>
            <person name="Iglesias-Rodriguez M.D."/>
            <person name="Jenkins J."/>
            <person name="Jones B.M."/>
            <person name="Lawson T."/>
            <person name="Leese F."/>
            <person name="Lindquist E."/>
            <person name="Lobanov A."/>
            <person name="Lomsadze A."/>
            <person name="Malik S.B."/>
            <person name="Marsh M.E."/>
            <person name="Mackinder L."/>
            <person name="Mock T."/>
            <person name="Mueller-Roeber B."/>
            <person name="Pagarete A."/>
            <person name="Parker M."/>
            <person name="Probert I."/>
            <person name="Quesneville H."/>
            <person name="Raines C."/>
            <person name="Rensing S.A."/>
            <person name="Riano-Pachon D.M."/>
            <person name="Richier S."/>
            <person name="Rokitta S."/>
            <person name="Shiraiwa Y."/>
            <person name="Soanes D.M."/>
            <person name="van der Giezen M."/>
            <person name="Wahlund T.M."/>
            <person name="Williams B."/>
            <person name="Wilson W."/>
            <person name="Wolfe G."/>
            <person name="Wurch L.L."/>
        </authorList>
    </citation>
    <scope>NUCLEOTIDE SEQUENCE</scope>
</reference>
<dbReference type="InterPro" id="IPR011990">
    <property type="entry name" value="TPR-like_helical_dom_sf"/>
</dbReference>
<dbReference type="HOGENOM" id="CLU_875608_0_0_1"/>
<evidence type="ECO:0000256" key="3">
    <source>
        <dbReference type="SAM" id="MobiDB-lite"/>
    </source>
</evidence>
<feature type="region of interest" description="Disordered" evidence="3">
    <location>
        <begin position="160"/>
        <end position="191"/>
    </location>
</feature>
<dbReference type="AlphaFoldDB" id="A0A0D3KLQ7"/>
<evidence type="ECO:0000256" key="2">
    <source>
        <dbReference type="ARBA" id="ARBA00022803"/>
    </source>
</evidence>
<evidence type="ECO:0000256" key="1">
    <source>
        <dbReference type="ARBA" id="ARBA00022737"/>
    </source>
</evidence>
<name>A0A0D3KLQ7_EMIH1</name>